<feature type="compositionally biased region" description="Basic and acidic residues" evidence="1">
    <location>
        <begin position="325"/>
        <end position="336"/>
    </location>
</feature>
<evidence type="ECO:0000313" key="2">
    <source>
        <dbReference type="EMBL" id="KAF2145326.1"/>
    </source>
</evidence>
<sequence>MRNGLDDDGVDWSRFAYSQYATNSAYLCNSVMVFDALKRLGSRADRILFYPAEWDTIIHDKVDRDSQLLVKARDWLDVKLIPVNMQSVKRQAEEDDEEETWDFSINKFLAWNQTEYDRILHLDSDITLFKHLDDLFFLPAADVAMPRAYWELPYTRKLTSLLVLLKPSVQEYEALIHAAFTSEGTVKKFDMEILNDRYRDSAMVLPHRAFALLSGEFRAKDHSHYLGNDYEIWDTDDMLRELRLVHFSDWPMPKPWVMWPQALLKDMLPKCRSNPGTPRESGCDDREVWRELYDDFRGRRRDICGYLSIPAPNWPPTPKMSKPKPGSEKKDASKDA</sequence>
<dbReference type="PANTHER" id="PTHR11183">
    <property type="entry name" value="GLYCOGENIN SUBFAMILY MEMBER"/>
    <property type="match status" value="1"/>
</dbReference>
<proteinExistence type="predicted"/>
<protein>
    <submittedName>
        <fullName evidence="2">Glycosyltransferase family 8 protein</fullName>
    </submittedName>
</protein>
<dbReference type="GO" id="GO:0016740">
    <property type="term" value="F:transferase activity"/>
    <property type="evidence" value="ECO:0007669"/>
    <property type="project" value="UniProtKB-KW"/>
</dbReference>
<reference evidence="2" key="1">
    <citation type="journal article" date="2020" name="Stud. Mycol.">
        <title>101 Dothideomycetes genomes: a test case for predicting lifestyles and emergence of pathogens.</title>
        <authorList>
            <person name="Haridas S."/>
            <person name="Albert R."/>
            <person name="Binder M."/>
            <person name="Bloem J."/>
            <person name="Labutti K."/>
            <person name="Salamov A."/>
            <person name="Andreopoulos B."/>
            <person name="Baker S."/>
            <person name="Barry K."/>
            <person name="Bills G."/>
            <person name="Bluhm B."/>
            <person name="Cannon C."/>
            <person name="Castanera R."/>
            <person name="Culley D."/>
            <person name="Daum C."/>
            <person name="Ezra D."/>
            <person name="Gonzalez J."/>
            <person name="Henrissat B."/>
            <person name="Kuo A."/>
            <person name="Liang C."/>
            <person name="Lipzen A."/>
            <person name="Lutzoni F."/>
            <person name="Magnuson J."/>
            <person name="Mondo S."/>
            <person name="Nolan M."/>
            <person name="Ohm R."/>
            <person name="Pangilinan J."/>
            <person name="Park H.-J."/>
            <person name="Ramirez L."/>
            <person name="Alfaro M."/>
            <person name="Sun H."/>
            <person name="Tritt A."/>
            <person name="Yoshinaga Y."/>
            <person name="Zwiers L.-H."/>
            <person name="Turgeon B."/>
            <person name="Goodwin S."/>
            <person name="Spatafora J."/>
            <person name="Crous P."/>
            <person name="Grigoriev I."/>
        </authorList>
    </citation>
    <scope>NUCLEOTIDE SEQUENCE</scope>
    <source>
        <strain evidence="2">CBS 121167</strain>
    </source>
</reference>
<gene>
    <name evidence="2" type="ORF">K452DRAFT_243239</name>
</gene>
<dbReference type="InterPro" id="IPR029044">
    <property type="entry name" value="Nucleotide-diphossugar_trans"/>
</dbReference>
<dbReference type="OrthoDB" id="2014201at2759"/>
<dbReference type="EMBL" id="ML995477">
    <property type="protein sequence ID" value="KAF2145326.1"/>
    <property type="molecule type" value="Genomic_DNA"/>
</dbReference>
<keyword evidence="2" id="KW-0808">Transferase</keyword>
<evidence type="ECO:0000256" key="1">
    <source>
        <dbReference type="SAM" id="MobiDB-lite"/>
    </source>
</evidence>
<dbReference type="Proteomes" id="UP000799438">
    <property type="component" value="Unassembled WGS sequence"/>
</dbReference>
<dbReference type="RefSeq" id="XP_033401038.1">
    <property type="nucleotide sequence ID" value="XM_033537901.1"/>
</dbReference>
<name>A0A6A6BMN6_9PEZI</name>
<dbReference type="GeneID" id="54295397"/>
<dbReference type="AlphaFoldDB" id="A0A6A6BMN6"/>
<dbReference type="Gene3D" id="3.90.550.10">
    <property type="entry name" value="Spore Coat Polysaccharide Biosynthesis Protein SpsA, Chain A"/>
    <property type="match status" value="1"/>
</dbReference>
<dbReference type="InterPro" id="IPR050587">
    <property type="entry name" value="GNT1/Glycosyltrans_8"/>
</dbReference>
<feature type="region of interest" description="Disordered" evidence="1">
    <location>
        <begin position="308"/>
        <end position="336"/>
    </location>
</feature>
<dbReference type="SUPFAM" id="SSF53448">
    <property type="entry name" value="Nucleotide-diphospho-sugar transferases"/>
    <property type="match status" value="1"/>
</dbReference>
<accession>A0A6A6BMN6</accession>
<evidence type="ECO:0000313" key="3">
    <source>
        <dbReference type="Proteomes" id="UP000799438"/>
    </source>
</evidence>
<keyword evidence="3" id="KW-1185">Reference proteome</keyword>
<organism evidence="2 3">
    <name type="scientific">Aplosporella prunicola CBS 121167</name>
    <dbReference type="NCBI Taxonomy" id="1176127"/>
    <lineage>
        <taxon>Eukaryota</taxon>
        <taxon>Fungi</taxon>
        <taxon>Dikarya</taxon>
        <taxon>Ascomycota</taxon>
        <taxon>Pezizomycotina</taxon>
        <taxon>Dothideomycetes</taxon>
        <taxon>Dothideomycetes incertae sedis</taxon>
        <taxon>Botryosphaeriales</taxon>
        <taxon>Aplosporellaceae</taxon>
        <taxon>Aplosporella</taxon>
    </lineage>
</organism>